<gene>
    <name evidence="5" type="ORF">F53441_5034</name>
</gene>
<comment type="caution">
    <text evidence="5">The sequence shown here is derived from an EMBL/GenBank/DDBJ whole genome shotgun (WGS) entry which is preliminary data.</text>
</comment>
<dbReference type="InterPro" id="IPR000008">
    <property type="entry name" value="C2_dom"/>
</dbReference>
<dbReference type="SMART" id="SM00148">
    <property type="entry name" value="PLCXc"/>
    <property type="match status" value="1"/>
</dbReference>
<dbReference type="SMART" id="SM00149">
    <property type="entry name" value="PLCYc"/>
    <property type="match status" value="1"/>
</dbReference>
<dbReference type="SUPFAM" id="SSF51695">
    <property type="entry name" value="PLC-like phosphodiesterases"/>
    <property type="match status" value="1"/>
</dbReference>
<dbReference type="OrthoDB" id="269822at2759"/>
<dbReference type="Pfam" id="PF00387">
    <property type="entry name" value="PI-PLC-Y"/>
    <property type="match status" value="1"/>
</dbReference>
<dbReference type="EMBL" id="JAADJG010000200">
    <property type="protein sequence ID" value="KAF4452101.1"/>
    <property type="molecule type" value="Genomic_DNA"/>
</dbReference>
<dbReference type="GO" id="GO:0048015">
    <property type="term" value="P:phosphatidylinositol-mediated signaling"/>
    <property type="evidence" value="ECO:0007669"/>
    <property type="project" value="TreeGrafter"/>
</dbReference>
<dbReference type="InterPro" id="IPR000909">
    <property type="entry name" value="PLipase_C_PInositol-sp_X_dom"/>
</dbReference>
<feature type="compositionally biased region" description="Pro residues" evidence="3">
    <location>
        <begin position="665"/>
        <end position="674"/>
    </location>
</feature>
<dbReference type="SMART" id="SM00239">
    <property type="entry name" value="C2"/>
    <property type="match status" value="1"/>
</dbReference>
<reference evidence="5" key="1">
    <citation type="submission" date="2020-01" db="EMBL/GenBank/DDBJ databases">
        <title>Identification and distribution of gene clusters putatively required for synthesis of sphingolipid metabolism inhibitors in phylogenetically diverse species of the filamentous fungus Fusarium.</title>
        <authorList>
            <person name="Kim H.-S."/>
            <person name="Busman M."/>
            <person name="Brown D.W."/>
            <person name="Divon H."/>
            <person name="Uhlig S."/>
            <person name="Proctor R.H."/>
        </authorList>
    </citation>
    <scope>NUCLEOTIDE SEQUENCE</scope>
    <source>
        <strain evidence="5">NRRL 53441</strain>
    </source>
</reference>
<evidence type="ECO:0000313" key="6">
    <source>
        <dbReference type="Proteomes" id="UP000605986"/>
    </source>
</evidence>
<feature type="domain" description="PI-PLC Y-box" evidence="4">
    <location>
        <begin position="348"/>
        <end position="461"/>
    </location>
</feature>
<evidence type="ECO:0000256" key="1">
    <source>
        <dbReference type="ARBA" id="ARBA00023224"/>
    </source>
</evidence>
<dbReference type="PANTHER" id="PTHR10336:SF82">
    <property type="entry name" value="PHOSPHOINOSITIDE PHOSPHOLIPASE C"/>
    <property type="match status" value="1"/>
</dbReference>
<dbReference type="Gene3D" id="3.20.20.190">
    <property type="entry name" value="Phosphatidylinositol (PI) phosphodiesterase"/>
    <property type="match status" value="1"/>
</dbReference>
<dbReference type="GO" id="GO:0004435">
    <property type="term" value="F:phosphatidylinositol-4,5-bisphosphate phospholipase C activity"/>
    <property type="evidence" value="ECO:0007669"/>
    <property type="project" value="UniProtKB-EC"/>
</dbReference>
<organism evidence="5 6">
    <name type="scientific">Fusarium austroafricanum</name>
    <dbReference type="NCBI Taxonomy" id="2364996"/>
    <lineage>
        <taxon>Eukaryota</taxon>
        <taxon>Fungi</taxon>
        <taxon>Dikarya</taxon>
        <taxon>Ascomycota</taxon>
        <taxon>Pezizomycotina</taxon>
        <taxon>Sordariomycetes</taxon>
        <taxon>Hypocreomycetidae</taxon>
        <taxon>Hypocreales</taxon>
        <taxon>Nectriaceae</taxon>
        <taxon>Fusarium</taxon>
        <taxon>Fusarium concolor species complex</taxon>
    </lineage>
</organism>
<protein>
    <recommendedName>
        <fullName evidence="2">Phosphoinositide phospholipase C</fullName>
        <ecNumber evidence="2">3.1.4.11</ecNumber>
    </recommendedName>
</protein>
<comment type="catalytic activity">
    <reaction evidence="2">
        <text>a 1,2-diacyl-sn-glycero-3-phospho-(1D-myo-inositol-4,5-bisphosphate) + H2O = 1D-myo-inositol 1,4,5-trisphosphate + a 1,2-diacyl-sn-glycerol + H(+)</text>
        <dbReference type="Rhea" id="RHEA:33179"/>
        <dbReference type="ChEBI" id="CHEBI:15377"/>
        <dbReference type="ChEBI" id="CHEBI:15378"/>
        <dbReference type="ChEBI" id="CHEBI:17815"/>
        <dbReference type="ChEBI" id="CHEBI:58456"/>
        <dbReference type="ChEBI" id="CHEBI:203600"/>
        <dbReference type="EC" id="3.1.4.11"/>
    </reaction>
</comment>
<sequence length="692" mass="77799">MFPLDKYRAGGGHPTGIRNGIEENLEESFLSHFTKVFNKYAGPNGTWHRDQIGLFMHHVQVENPEGLASYLVDQNELNLPELIKYLTSPCGNILEMAAPQDLTWPLNNYFISSSHNTYLTGNQLSSDSSTEAYKDALLRGCRCIEIDVWDGKQSWKPGYDAEDGVNMEVTDDTAPKKMGFRDRAIIKFGRWAMNKFDGGVDPDGKTIDDRLADIMHAEPRVLHGFTLTKEVLFRDVCQTVKEYAFETSDLPLIVSLEVHCSPLQQRSMVDIMEEIWGDFLLPVPEVEPDSLPSPDQLRKKILIKVKYVPENKEVEQQTSDDESMLEVVVEGDEKKVKKVKPPKITPRLSRLGIHTRGITFKSLEEPEASMPNHIFSLSENAAFAIQRRMPKALFSHNRQFLMRTYPHGMRVDSSNYDPVIFWRAGAQVVALNWQSWDLGMILNEGMFMGSDGYVLKPKGYRHDSLAVEESNITSKTLERVAITVIAAQNLPLLNRHDDPAKFIPYVKIGLHTEPDALSAMVDENATAEEVKQVGYSGDTCKSKGTSPDFGAETIEFLNVEGVVPELAFLSFRVMNDVPGPDVMAAWACVRLDRLRLGYRFLRLLDHEEQPNPSSTMGCCGSKPSKPSAKAMGKAKAGTPRESSESYRRRTFEEGDRRRSSSTDYGPPPPIPPKSPARLAKMEAERAAGRRRR</sequence>
<dbReference type="InterPro" id="IPR017946">
    <property type="entry name" value="PLC-like_Pdiesterase_TIM-brl"/>
</dbReference>
<dbReference type="GO" id="GO:0051209">
    <property type="term" value="P:release of sequestered calcium ion into cytosol"/>
    <property type="evidence" value="ECO:0007669"/>
    <property type="project" value="TreeGrafter"/>
</dbReference>
<dbReference type="InterPro" id="IPR056584">
    <property type="entry name" value="EF-hand_15"/>
</dbReference>
<evidence type="ECO:0000313" key="5">
    <source>
        <dbReference type="EMBL" id="KAF4452101.1"/>
    </source>
</evidence>
<feature type="compositionally biased region" description="Basic and acidic residues" evidence="3">
    <location>
        <begin position="679"/>
        <end position="692"/>
    </location>
</feature>
<keyword evidence="2" id="KW-0442">Lipid degradation</keyword>
<dbReference type="Pfam" id="PF00388">
    <property type="entry name" value="PI-PLC-X"/>
    <property type="match status" value="1"/>
</dbReference>
<dbReference type="EC" id="3.1.4.11" evidence="2"/>
<dbReference type="PROSITE" id="PS50008">
    <property type="entry name" value="PIPLC_Y_DOMAIN"/>
    <property type="match status" value="1"/>
</dbReference>
<evidence type="ECO:0000256" key="3">
    <source>
        <dbReference type="SAM" id="MobiDB-lite"/>
    </source>
</evidence>
<dbReference type="InterPro" id="IPR001192">
    <property type="entry name" value="PI-PLC_fam"/>
</dbReference>
<dbReference type="CDD" id="cd08558">
    <property type="entry name" value="PI-PLCc_eukaryota"/>
    <property type="match status" value="1"/>
</dbReference>
<dbReference type="PROSITE" id="PS50007">
    <property type="entry name" value="PIPLC_X_DOMAIN"/>
    <property type="match status" value="1"/>
</dbReference>
<dbReference type="AlphaFoldDB" id="A0A8H4P143"/>
<dbReference type="PANTHER" id="PTHR10336">
    <property type="entry name" value="PHOSPHOINOSITIDE-SPECIFIC PHOSPHOLIPASE C FAMILY PROTEIN"/>
    <property type="match status" value="1"/>
</dbReference>
<keyword evidence="2" id="KW-0378">Hydrolase</keyword>
<dbReference type="Proteomes" id="UP000605986">
    <property type="component" value="Unassembled WGS sequence"/>
</dbReference>
<evidence type="ECO:0000256" key="2">
    <source>
        <dbReference type="RuleBase" id="RU361133"/>
    </source>
</evidence>
<dbReference type="GO" id="GO:0016042">
    <property type="term" value="P:lipid catabolic process"/>
    <property type="evidence" value="ECO:0007669"/>
    <property type="project" value="UniProtKB-KW"/>
</dbReference>
<proteinExistence type="predicted"/>
<dbReference type="SUPFAM" id="SSF49562">
    <property type="entry name" value="C2 domain (Calcium/lipid-binding domain, CaLB)"/>
    <property type="match status" value="1"/>
</dbReference>
<dbReference type="Gene3D" id="2.60.40.150">
    <property type="entry name" value="C2 domain"/>
    <property type="match status" value="1"/>
</dbReference>
<keyword evidence="2" id="KW-0443">Lipid metabolism</keyword>
<name>A0A8H4P143_9HYPO</name>
<feature type="region of interest" description="Disordered" evidence="3">
    <location>
        <begin position="609"/>
        <end position="692"/>
    </location>
</feature>
<dbReference type="PRINTS" id="PR00390">
    <property type="entry name" value="PHPHLIPASEC"/>
</dbReference>
<dbReference type="Pfam" id="PF23617">
    <property type="entry name" value="EF-hand_15"/>
    <property type="match status" value="1"/>
</dbReference>
<dbReference type="CDD" id="cd00275">
    <property type="entry name" value="C2_PLC_like"/>
    <property type="match status" value="1"/>
</dbReference>
<evidence type="ECO:0000259" key="4">
    <source>
        <dbReference type="PROSITE" id="PS50008"/>
    </source>
</evidence>
<dbReference type="InterPro" id="IPR001711">
    <property type="entry name" value="PLipase_C_Pinositol-sp_Y"/>
</dbReference>
<keyword evidence="1" id="KW-0807">Transducer</keyword>
<keyword evidence="6" id="KW-1185">Reference proteome</keyword>
<dbReference type="InterPro" id="IPR035892">
    <property type="entry name" value="C2_domain_sf"/>
</dbReference>
<feature type="compositionally biased region" description="Basic and acidic residues" evidence="3">
    <location>
        <begin position="641"/>
        <end position="660"/>
    </location>
</feature>
<accession>A0A8H4P143</accession>